<comment type="caution">
    <text evidence="1">The sequence shown here is derived from an EMBL/GenBank/DDBJ whole genome shotgun (WGS) entry which is preliminary data.</text>
</comment>
<gene>
    <name evidence="1" type="ORF">HMPREF9145_2528</name>
</gene>
<dbReference type="AlphaFoldDB" id="U2LEB7"/>
<dbReference type="PATRIC" id="fig|1395125.3.peg.186"/>
<name>U2LEB7_9BACT</name>
<proteinExistence type="predicted"/>
<sequence length="43" mass="4768">MCGENIHNGGYIHWNIGATPTALCIRIFVTANRLIRAIDVVEN</sequence>
<accession>U2LEB7</accession>
<evidence type="ECO:0000313" key="1">
    <source>
        <dbReference type="EMBL" id="ERK02833.1"/>
    </source>
</evidence>
<dbReference type="Proteomes" id="UP000017023">
    <property type="component" value="Unassembled WGS sequence"/>
</dbReference>
<reference evidence="1 2" key="1">
    <citation type="submission" date="2013-08" db="EMBL/GenBank/DDBJ databases">
        <authorList>
            <person name="Durkin A.S."/>
            <person name="Haft D.R."/>
            <person name="McCorrison J."/>
            <person name="Torralba M."/>
            <person name="Gillis M."/>
            <person name="Haft D.H."/>
            <person name="Methe B."/>
            <person name="Sutton G."/>
            <person name="Nelson K.E."/>
        </authorList>
    </citation>
    <scope>NUCLEOTIDE SEQUENCE [LARGE SCALE GENOMIC DNA]</scope>
    <source>
        <strain evidence="1 2">F0493</strain>
    </source>
</reference>
<protein>
    <submittedName>
        <fullName evidence="1">Uncharacterized protein</fullName>
    </submittedName>
</protein>
<evidence type="ECO:0000313" key="2">
    <source>
        <dbReference type="Proteomes" id="UP000017023"/>
    </source>
</evidence>
<dbReference type="EMBL" id="AWGW01000005">
    <property type="protein sequence ID" value="ERK02833.1"/>
    <property type="molecule type" value="Genomic_DNA"/>
</dbReference>
<organism evidence="1 2">
    <name type="scientific">Segatella salivae F0493</name>
    <dbReference type="NCBI Taxonomy" id="1395125"/>
    <lineage>
        <taxon>Bacteria</taxon>
        <taxon>Pseudomonadati</taxon>
        <taxon>Bacteroidota</taxon>
        <taxon>Bacteroidia</taxon>
        <taxon>Bacteroidales</taxon>
        <taxon>Prevotellaceae</taxon>
        <taxon>Segatella</taxon>
    </lineage>
</organism>